<dbReference type="SUPFAM" id="SSF51182">
    <property type="entry name" value="RmlC-like cupins"/>
    <property type="match status" value="1"/>
</dbReference>
<dbReference type="InterPro" id="IPR010551">
    <property type="entry name" value="G6P_isomerase_prok"/>
</dbReference>
<evidence type="ECO:0000313" key="9">
    <source>
        <dbReference type="Proteomes" id="UP001596227"/>
    </source>
</evidence>
<dbReference type="Proteomes" id="UP001596227">
    <property type="component" value="Unassembled WGS sequence"/>
</dbReference>
<evidence type="ECO:0000256" key="6">
    <source>
        <dbReference type="ARBA" id="ARBA00029321"/>
    </source>
</evidence>
<keyword evidence="5" id="KW-0324">Glycolysis</keyword>
<comment type="caution">
    <text evidence="8">The sequence shown here is derived from an EMBL/GenBank/DDBJ whole genome shotgun (WGS) entry which is preliminary data.</text>
</comment>
<evidence type="ECO:0000313" key="8">
    <source>
        <dbReference type="EMBL" id="MFC6295875.1"/>
    </source>
</evidence>
<dbReference type="InterPro" id="IPR014710">
    <property type="entry name" value="RmlC-like_jellyroll"/>
</dbReference>
<evidence type="ECO:0000259" key="7">
    <source>
        <dbReference type="Pfam" id="PF06560"/>
    </source>
</evidence>
<dbReference type="Gene3D" id="2.60.120.10">
    <property type="entry name" value="Jelly Rolls"/>
    <property type="match status" value="1"/>
</dbReference>
<dbReference type="Pfam" id="PF06560">
    <property type="entry name" value="GPI"/>
    <property type="match status" value="1"/>
</dbReference>
<dbReference type="InterPro" id="IPR011051">
    <property type="entry name" value="RmlC_Cupin_sf"/>
</dbReference>
<feature type="domain" description="Glucose-6-phosphate isomerase prokaryote" evidence="7">
    <location>
        <begin position="46"/>
        <end position="159"/>
    </location>
</feature>
<protein>
    <recommendedName>
        <fullName evidence="3">glucose-6-phosphate isomerase</fullName>
        <ecNumber evidence="3">5.3.1.9</ecNumber>
    </recommendedName>
</protein>
<dbReference type="GO" id="GO:0016853">
    <property type="term" value="F:isomerase activity"/>
    <property type="evidence" value="ECO:0007669"/>
    <property type="project" value="UniProtKB-KW"/>
</dbReference>
<gene>
    <name evidence="8" type="ORF">ACFQH1_11745</name>
</gene>
<dbReference type="EMBL" id="JBHSSB010000031">
    <property type="protein sequence ID" value="MFC6295875.1"/>
    <property type="molecule type" value="Genomic_DNA"/>
</dbReference>
<name>A0ABW1ULN3_9LACO</name>
<dbReference type="EC" id="5.3.1.9" evidence="3"/>
<organism evidence="8 9">
    <name type="scientific">Lactiplantibacillus daoliensis</name>
    <dbReference type="NCBI Taxonomy" id="2559916"/>
    <lineage>
        <taxon>Bacteria</taxon>
        <taxon>Bacillati</taxon>
        <taxon>Bacillota</taxon>
        <taxon>Bacilli</taxon>
        <taxon>Lactobacillales</taxon>
        <taxon>Lactobacillaceae</taxon>
        <taxon>Lactiplantibacillus</taxon>
    </lineage>
</organism>
<evidence type="ECO:0000256" key="1">
    <source>
        <dbReference type="ARBA" id="ARBA00004926"/>
    </source>
</evidence>
<keyword evidence="9" id="KW-1185">Reference proteome</keyword>
<keyword evidence="8" id="KW-0413">Isomerase</keyword>
<accession>A0ABW1ULN3</accession>
<proteinExistence type="inferred from homology"/>
<evidence type="ECO:0000256" key="2">
    <source>
        <dbReference type="ARBA" id="ARBA00006542"/>
    </source>
</evidence>
<comment type="catalytic activity">
    <reaction evidence="6">
        <text>alpha-D-glucose 6-phosphate = beta-D-fructose 6-phosphate</text>
        <dbReference type="Rhea" id="RHEA:11816"/>
        <dbReference type="ChEBI" id="CHEBI:57634"/>
        <dbReference type="ChEBI" id="CHEBI:58225"/>
        <dbReference type="EC" id="5.3.1.9"/>
    </reaction>
</comment>
<evidence type="ECO:0000256" key="3">
    <source>
        <dbReference type="ARBA" id="ARBA00011952"/>
    </source>
</evidence>
<evidence type="ECO:0000256" key="5">
    <source>
        <dbReference type="ARBA" id="ARBA00023152"/>
    </source>
</evidence>
<sequence>MKVNKVPTELLRDGHLKGAFTTGETNLSAINDWLLNPSDLDTNPEIYSVQVADNNIEDGQPGGLFFGVSRIAPGNVHGEFYFTKGHFHKKIDTGEYYWGISGSGLLLLGDTDGNERLLAVEPGAVLYIPGKTAHRLINIGQGTLAVGAVWQSESGHAYSKNGNLFKTHVLKDASSIGYKVIQDQ</sequence>
<keyword evidence="4" id="KW-0312">Gluconeogenesis</keyword>
<evidence type="ECO:0000256" key="4">
    <source>
        <dbReference type="ARBA" id="ARBA00022432"/>
    </source>
</evidence>
<comment type="pathway">
    <text evidence="1">Carbohydrate degradation; glycolysis; D-glyceraldehyde 3-phosphate and glycerone phosphate from D-glucose: step 2/4.</text>
</comment>
<comment type="similarity">
    <text evidence="2">Belongs to the archaeal-type GPI family.</text>
</comment>
<dbReference type="CDD" id="cd02218">
    <property type="entry name" value="cupin_PGI"/>
    <property type="match status" value="1"/>
</dbReference>
<reference evidence="9" key="1">
    <citation type="journal article" date="2019" name="Int. J. Syst. Evol. Microbiol.">
        <title>The Global Catalogue of Microorganisms (GCM) 10K type strain sequencing project: providing services to taxonomists for standard genome sequencing and annotation.</title>
        <authorList>
            <consortium name="The Broad Institute Genomics Platform"/>
            <consortium name="The Broad Institute Genome Sequencing Center for Infectious Disease"/>
            <person name="Wu L."/>
            <person name="Ma J."/>
        </authorList>
    </citation>
    <scope>NUCLEOTIDE SEQUENCE [LARGE SCALE GENOMIC DNA]</scope>
    <source>
        <strain evidence="9">CCM 8934</strain>
    </source>
</reference>
<dbReference type="RefSeq" id="WP_137607752.1">
    <property type="nucleotide sequence ID" value="NZ_BJDH01000006.1"/>
</dbReference>